<evidence type="ECO:0000256" key="3">
    <source>
        <dbReference type="ARBA" id="ARBA00022448"/>
    </source>
</evidence>
<evidence type="ECO:0000256" key="8">
    <source>
        <dbReference type="ARBA" id="ARBA00023065"/>
    </source>
</evidence>
<feature type="region of interest" description="Disordered" evidence="13">
    <location>
        <begin position="17"/>
        <end position="48"/>
    </location>
</feature>
<feature type="transmembrane region" description="Helical" evidence="14">
    <location>
        <begin position="440"/>
        <end position="463"/>
    </location>
</feature>
<keyword evidence="10" id="KW-1015">Disulfide bond</keyword>
<evidence type="ECO:0008006" key="19">
    <source>
        <dbReference type="Google" id="ProtNLM"/>
    </source>
</evidence>
<organism evidence="17 18">
    <name type="scientific">Allacma fusca</name>
    <dbReference type="NCBI Taxonomy" id="39272"/>
    <lineage>
        <taxon>Eukaryota</taxon>
        <taxon>Metazoa</taxon>
        <taxon>Ecdysozoa</taxon>
        <taxon>Arthropoda</taxon>
        <taxon>Hexapoda</taxon>
        <taxon>Collembola</taxon>
        <taxon>Symphypleona</taxon>
        <taxon>Sminthuridae</taxon>
        <taxon>Allacma</taxon>
    </lineage>
</organism>
<dbReference type="GO" id="GO:0005886">
    <property type="term" value="C:plasma membrane"/>
    <property type="evidence" value="ECO:0007669"/>
    <property type="project" value="UniProtKB-SubCell"/>
</dbReference>
<keyword evidence="18" id="KW-1185">Reference proteome</keyword>
<evidence type="ECO:0000256" key="10">
    <source>
        <dbReference type="ARBA" id="ARBA00023157"/>
    </source>
</evidence>
<dbReference type="PANTHER" id="PTHR12127">
    <property type="entry name" value="MUCOLIPIN"/>
    <property type="match status" value="1"/>
</dbReference>
<dbReference type="InterPro" id="IPR039031">
    <property type="entry name" value="Mucolipin"/>
</dbReference>
<feature type="compositionally biased region" description="Low complexity" evidence="13">
    <location>
        <begin position="33"/>
        <end position="47"/>
    </location>
</feature>
<evidence type="ECO:0000256" key="13">
    <source>
        <dbReference type="SAM" id="MobiDB-lite"/>
    </source>
</evidence>
<evidence type="ECO:0000256" key="2">
    <source>
        <dbReference type="ARBA" id="ARBA00004651"/>
    </source>
</evidence>
<dbReference type="EMBL" id="CAJVCH010571638">
    <property type="protein sequence ID" value="CAG7838059.1"/>
    <property type="molecule type" value="Genomic_DNA"/>
</dbReference>
<dbReference type="InterPro" id="IPR049134">
    <property type="entry name" value="MCLN_ECD"/>
</dbReference>
<name>A0A8J2LSA4_9HEXA</name>
<evidence type="ECO:0000256" key="6">
    <source>
        <dbReference type="ARBA" id="ARBA00022753"/>
    </source>
</evidence>
<dbReference type="FunFam" id="1.10.287.70:FF:000033">
    <property type="entry name" value="Mucolipin 1"/>
    <property type="match status" value="1"/>
</dbReference>
<dbReference type="GO" id="GO:0005765">
    <property type="term" value="C:lysosomal membrane"/>
    <property type="evidence" value="ECO:0007669"/>
    <property type="project" value="TreeGrafter"/>
</dbReference>
<evidence type="ECO:0000256" key="5">
    <source>
        <dbReference type="ARBA" id="ARBA00022692"/>
    </source>
</evidence>
<keyword evidence="5 14" id="KW-0812">Transmembrane</keyword>
<dbReference type="PANTHER" id="PTHR12127:SF7">
    <property type="entry name" value="SD02261P"/>
    <property type="match status" value="1"/>
</dbReference>
<protein>
    <recommendedName>
        <fullName evidence="19">Mucolipin-3</fullName>
    </recommendedName>
</protein>
<feature type="domain" description="Mucolipin extracytosolic" evidence="16">
    <location>
        <begin position="143"/>
        <end position="338"/>
    </location>
</feature>
<comment type="caution">
    <text evidence="17">The sequence shown here is derived from an EMBL/GenBank/DDBJ whole genome shotgun (WGS) entry which is preliminary data.</text>
</comment>
<feature type="domain" description="Polycystin cation channel PKD1/PKD2" evidence="15">
    <location>
        <begin position="447"/>
        <end position="579"/>
    </location>
</feature>
<evidence type="ECO:0000313" key="18">
    <source>
        <dbReference type="Proteomes" id="UP000708208"/>
    </source>
</evidence>
<dbReference type="CDD" id="cd21050">
    <property type="entry name" value="ELD_TRPML"/>
    <property type="match status" value="1"/>
</dbReference>
<evidence type="ECO:0000256" key="4">
    <source>
        <dbReference type="ARBA" id="ARBA00022475"/>
    </source>
</evidence>
<comment type="subcellular location">
    <subcellularLocation>
        <location evidence="2">Cell membrane</location>
        <topology evidence="2">Multi-pass membrane protein</topology>
    </subcellularLocation>
    <subcellularLocation>
        <location evidence="1">Endosome membrane</location>
        <topology evidence="1">Multi-pass membrane protein</topology>
    </subcellularLocation>
</comment>
<evidence type="ECO:0000259" key="16">
    <source>
        <dbReference type="Pfam" id="PF21381"/>
    </source>
</evidence>
<feature type="transmembrane region" description="Helical" evidence="14">
    <location>
        <begin position="483"/>
        <end position="505"/>
    </location>
</feature>
<feature type="transmembrane region" description="Helical" evidence="14">
    <location>
        <begin position="357"/>
        <end position="377"/>
    </location>
</feature>
<evidence type="ECO:0000256" key="1">
    <source>
        <dbReference type="ARBA" id="ARBA00004337"/>
    </source>
</evidence>
<keyword evidence="9 14" id="KW-0472">Membrane</keyword>
<gene>
    <name evidence="17" type="ORF">AFUS01_LOCUS47074</name>
</gene>
<sequence length="668" mass="75858">MNPSQIGQIHTLLQASTSSLDYEDHGGRRNNDSRSNFSNGEGSSEGHSYLDDELETLGRYGSVNTSVLDVTQHRSHSSSGMSEDKSSLLIERMRRRLRFFFMNPLEKWQTKRQFPYKLTIQLVKIFFVTMQLILFASYRYANVNYTNDNRITFSHLFLKDWDSSREITTYPPTSGPLAVYTKKEFFEYLNFALNAYTSVEEVSIGPYFYATPDGSMGSVQLCVDRYTTGVIFGFNESFTFDSQTEKACLEIPATALIAQRGTFKSEEYLKANNFTISFDSLLEVDLLFTLKTIRFRDLGPLKSPDCFLFDVAVEFNNRDHDGQTLVSLDTTPHRLICKGSTEFKNENKLERIGRSGVNYIVIGMCTLSLVLCCRAIYRAQLLKTETVAFFKKFFQQELTVNERLDFLNFWYVLIILNDILIIIGSALKEQIENKELTGDAWNICSLLLGIGNLLVWFGVLRYLGFFRTYNVLILTLKRATPNVLRFLLCALLIYAGFTFCGWLILGPYHMKFNSISTTSECLFALINGDDMFATFAGMSSKSALLWWFCRFYLYTFISLFIYVVLSLFIALIMDAYETIKLYYTEGFPRSALQEFIQGPENINANTSTYGSTTTAVHPSELPVGRRTSVAGVLDTIVETICGCSAPHSSTKTCSTIPVNGEDQPLLHA</sequence>
<dbReference type="InterPro" id="IPR013122">
    <property type="entry name" value="PKD1_2_channel"/>
</dbReference>
<dbReference type="Proteomes" id="UP000708208">
    <property type="component" value="Unassembled WGS sequence"/>
</dbReference>
<feature type="transmembrane region" description="Helical" evidence="14">
    <location>
        <begin position="551"/>
        <end position="573"/>
    </location>
</feature>
<dbReference type="GO" id="GO:0072345">
    <property type="term" value="F:NAADP-sensitive calcium-release channel activity"/>
    <property type="evidence" value="ECO:0007669"/>
    <property type="project" value="TreeGrafter"/>
</dbReference>
<dbReference type="OrthoDB" id="263481at2759"/>
<feature type="compositionally biased region" description="Basic and acidic residues" evidence="13">
    <location>
        <begin position="22"/>
        <end position="32"/>
    </location>
</feature>
<evidence type="ECO:0000256" key="7">
    <source>
        <dbReference type="ARBA" id="ARBA00022989"/>
    </source>
</evidence>
<keyword evidence="6" id="KW-0967">Endosome</keyword>
<keyword evidence="8" id="KW-0406">Ion transport</keyword>
<feature type="transmembrane region" description="Helical" evidence="14">
    <location>
        <begin position="409"/>
        <end position="428"/>
    </location>
</feature>
<dbReference type="Pfam" id="PF21381">
    <property type="entry name" value="MCLN_ECD"/>
    <property type="match status" value="1"/>
</dbReference>
<evidence type="ECO:0000259" key="15">
    <source>
        <dbReference type="Pfam" id="PF08016"/>
    </source>
</evidence>
<keyword evidence="3" id="KW-0813">Transport</keyword>
<keyword evidence="4" id="KW-1003">Cell membrane</keyword>
<accession>A0A8J2LSA4</accession>
<evidence type="ECO:0000256" key="11">
    <source>
        <dbReference type="ARBA" id="ARBA00023303"/>
    </source>
</evidence>
<evidence type="ECO:0000256" key="12">
    <source>
        <dbReference type="ARBA" id="ARBA00036634"/>
    </source>
</evidence>
<evidence type="ECO:0000256" key="9">
    <source>
        <dbReference type="ARBA" id="ARBA00023136"/>
    </source>
</evidence>
<evidence type="ECO:0000313" key="17">
    <source>
        <dbReference type="EMBL" id="CAG7838059.1"/>
    </source>
</evidence>
<reference evidence="17" key="1">
    <citation type="submission" date="2021-06" db="EMBL/GenBank/DDBJ databases">
        <authorList>
            <person name="Hodson N. C."/>
            <person name="Mongue J. A."/>
            <person name="Jaron S. K."/>
        </authorList>
    </citation>
    <scope>NUCLEOTIDE SEQUENCE</scope>
</reference>
<dbReference type="Pfam" id="PF08016">
    <property type="entry name" value="PKD_channel"/>
    <property type="match status" value="1"/>
</dbReference>
<dbReference type="AlphaFoldDB" id="A0A8J2LSA4"/>
<evidence type="ECO:0000256" key="14">
    <source>
        <dbReference type="SAM" id="Phobius"/>
    </source>
</evidence>
<proteinExistence type="predicted"/>
<dbReference type="GO" id="GO:0010008">
    <property type="term" value="C:endosome membrane"/>
    <property type="evidence" value="ECO:0007669"/>
    <property type="project" value="UniProtKB-SubCell"/>
</dbReference>
<comment type="catalytic activity">
    <reaction evidence="12">
        <text>Ca(2+)(in) = Ca(2+)(out)</text>
        <dbReference type="Rhea" id="RHEA:29671"/>
        <dbReference type="ChEBI" id="CHEBI:29108"/>
    </reaction>
</comment>
<keyword evidence="11" id="KW-0407">Ion channel</keyword>
<keyword evidence="7 14" id="KW-1133">Transmembrane helix</keyword>